<feature type="region of interest" description="Disordered" evidence="1">
    <location>
        <begin position="1470"/>
        <end position="1500"/>
    </location>
</feature>
<feature type="compositionally biased region" description="Low complexity" evidence="1">
    <location>
        <begin position="427"/>
        <end position="449"/>
    </location>
</feature>
<gene>
    <name evidence="2" type="ORF">DFQ27_003028</name>
</gene>
<feature type="compositionally biased region" description="Low complexity" evidence="1">
    <location>
        <begin position="296"/>
        <end position="309"/>
    </location>
</feature>
<feature type="region of interest" description="Disordered" evidence="1">
    <location>
        <begin position="1130"/>
        <end position="1209"/>
    </location>
</feature>
<feature type="compositionally biased region" description="Basic and acidic residues" evidence="1">
    <location>
        <begin position="235"/>
        <end position="251"/>
    </location>
</feature>
<feature type="compositionally biased region" description="Low complexity" evidence="1">
    <location>
        <begin position="1166"/>
        <end position="1186"/>
    </location>
</feature>
<feature type="region of interest" description="Disordered" evidence="1">
    <location>
        <begin position="1513"/>
        <end position="1562"/>
    </location>
</feature>
<feature type="region of interest" description="Disordered" evidence="1">
    <location>
        <begin position="322"/>
        <end position="558"/>
    </location>
</feature>
<feature type="compositionally biased region" description="Polar residues" evidence="1">
    <location>
        <begin position="827"/>
        <end position="850"/>
    </location>
</feature>
<reference evidence="2" key="1">
    <citation type="journal article" date="2020" name="Fungal Divers.">
        <title>Resolving the Mortierellaceae phylogeny through synthesis of multi-gene phylogenetics and phylogenomics.</title>
        <authorList>
            <person name="Vandepol N."/>
            <person name="Liber J."/>
            <person name="Desiro A."/>
            <person name="Na H."/>
            <person name="Kennedy M."/>
            <person name="Barry K."/>
            <person name="Grigoriev I.V."/>
            <person name="Miller A.N."/>
            <person name="O'Donnell K."/>
            <person name="Stajich J.E."/>
            <person name="Bonito G."/>
        </authorList>
    </citation>
    <scope>NUCLEOTIDE SEQUENCE</scope>
    <source>
        <strain evidence="2">BC1065</strain>
    </source>
</reference>
<feature type="region of interest" description="Disordered" evidence="1">
    <location>
        <begin position="45"/>
        <end position="85"/>
    </location>
</feature>
<feature type="compositionally biased region" description="Basic and acidic residues" evidence="1">
    <location>
        <begin position="1676"/>
        <end position="1686"/>
    </location>
</feature>
<feature type="compositionally biased region" description="Acidic residues" evidence="1">
    <location>
        <begin position="532"/>
        <end position="547"/>
    </location>
</feature>
<organism evidence="2 3">
    <name type="scientific">Actinomortierella ambigua</name>
    <dbReference type="NCBI Taxonomy" id="1343610"/>
    <lineage>
        <taxon>Eukaryota</taxon>
        <taxon>Fungi</taxon>
        <taxon>Fungi incertae sedis</taxon>
        <taxon>Mucoromycota</taxon>
        <taxon>Mortierellomycotina</taxon>
        <taxon>Mortierellomycetes</taxon>
        <taxon>Mortierellales</taxon>
        <taxon>Mortierellaceae</taxon>
        <taxon>Actinomortierella</taxon>
    </lineage>
</organism>
<feature type="region of interest" description="Disordered" evidence="1">
    <location>
        <begin position="868"/>
        <end position="901"/>
    </location>
</feature>
<feature type="compositionally biased region" description="Basic and acidic residues" evidence="1">
    <location>
        <begin position="548"/>
        <end position="558"/>
    </location>
</feature>
<feature type="region of interest" description="Disordered" evidence="1">
    <location>
        <begin position="918"/>
        <end position="937"/>
    </location>
</feature>
<name>A0A9P6QM34_9FUNG</name>
<feature type="compositionally biased region" description="Low complexity" evidence="1">
    <location>
        <begin position="1376"/>
        <end position="1388"/>
    </location>
</feature>
<feature type="region of interest" description="Disordered" evidence="1">
    <location>
        <begin position="1049"/>
        <end position="1103"/>
    </location>
</feature>
<feature type="region of interest" description="Disordered" evidence="1">
    <location>
        <begin position="1583"/>
        <end position="1686"/>
    </location>
</feature>
<feature type="compositionally biased region" description="Low complexity" evidence="1">
    <location>
        <begin position="739"/>
        <end position="769"/>
    </location>
</feature>
<dbReference type="OrthoDB" id="2446795at2759"/>
<feature type="compositionally biased region" description="Polar residues" evidence="1">
    <location>
        <begin position="253"/>
        <end position="274"/>
    </location>
</feature>
<feature type="compositionally biased region" description="Polar residues" evidence="1">
    <location>
        <begin position="1339"/>
        <end position="1360"/>
    </location>
</feature>
<feature type="compositionally biased region" description="Low complexity" evidence="1">
    <location>
        <begin position="1141"/>
        <end position="1158"/>
    </location>
</feature>
<feature type="compositionally biased region" description="Polar residues" evidence="1">
    <location>
        <begin position="349"/>
        <end position="381"/>
    </location>
</feature>
<feature type="compositionally biased region" description="Basic and acidic residues" evidence="1">
    <location>
        <begin position="508"/>
        <end position="531"/>
    </location>
</feature>
<feature type="compositionally biased region" description="Low complexity" evidence="1">
    <location>
        <begin position="1470"/>
        <end position="1488"/>
    </location>
</feature>
<feature type="compositionally biased region" description="Pro residues" evidence="1">
    <location>
        <begin position="10"/>
        <end position="23"/>
    </location>
</feature>
<feature type="compositionally biased region" description="Low complexity" evidence="1">
    <location>
        <begin position="1322"/>
        <end position="1338"/>
    </location>
</feature>
<evidence type="ECO:0000256" key="1">
    <source>
        <dbReference type="SAM" id="MobiDB-lite"/>
    </source>
</evidence>
<protein>
    <submittedName>
        <fullName evidence="2">Uncharacterized protein</fullName>
    </submittedName>
</protein>
<dbReference type="EMBL" id="JAAAJB010000022">
    <property type="protein sequence ID" value="KAG0269565.1"/>
    <property type="molecule type" value="Genomic_DNA"/>
</dbReference>
<feature type="region of interest" description="Disordered" evidence="1">
    <location>
        <begin position="1230"/>
        <end position="1261"/>
    </location>
</feature>
<dbReference type="Proteomes" id="UP000807716">
    <property type="component" value="Unassembled WGS sequence"/>
</dbReference>
<feature type="compositionally biased region" description="Low complexity" evidence="1">
    <location>
        <begin position="1539"/>
        <end position="1558"/>
    </location>
</feature>
<feature type="region of interest" description="Disordered" evidence="1">
    <location>
        <begin position="726"/>
        <end position="775"/>
    </location>
</feature>
<evidence type="ECO:0000313" key="3">
    <source>
        <dbReference type="Proteomes" id="UP000807716"/>
    </source>
</evidence>
<feature type="compositionally biased region" description="Acidic residues" evidence="1">
    <location>
        <begin position="1628"/>
        <end position="1647"/>
    </location>
</feature>
<sequence length="1686" mass="183570">MTSSLNSPNTPVPEQAPPPPPPLSSVHTSNNLKCCSHSDCPVLMSAEPDSTSRIPNLNRRKSNGSLIPTHANAPPVPASAAAPPSPIAPRRCLACARREALRATDGTTLTSQDRAVLPTTPSTPTSLVNPHTPHPSLPIRSPIYHLSDTDQHGHSLLEAERDATVRDPRGLDAECGHYEAHWQPNNGLQRCSEPDQLVFSRLPRLQQQQKQQQWQQKQPQLDQPHAAPLLTYGNHRSDDSNPPHPEKDHTQPKCHSSQENNRTGSDSNINNNTYGVRDHRALRQQSHRAPPPAPPLLLATSTTTASSSAVPNQSMILLPPLSLDVTPSHASPSTPSPTTPTNPRARMTPPTTTNIASSSGKGQQFTHTSTVRRSSLSSPMAFSTVRRRTSLDQSSPSTNKHDVTVTPSRVPTRRGSIPLLDSSKIQRPNMSSPSESKSSPSQRSASRVSGTWSTSSHSPVRSSDTVRLYQPVKPAIGNTPSSPVQRRRQRQRQQPVQSIFENSSTLRTPDDDERRVDDGDKEERQVEQKNQEEDEVDYDDDLDEGERLEDSPESRPAVDVELLEQVNKISQHKLDAIDKIMGAKHNSRFTISRKKGQKILAELEKEFGSDLQDTTSDVASPNYDSLGTQDTRRMMAGQSTIRHHDGCETPDGTKTPTAFSTLAKRAVTDDPDATIKIRLTGTARSRPPTLIMQYARSESPKEPALQPILNPEQFVTRRFAQWSTVSRLGRRTKKRKSENLYPPSTSSSSSAVSQPVRISPSSSQGSLSSTDQDGNVVIKSLPSDLTSCRAEHAMVPEATQPSKPTSRHILSILELFDNKGYDRPKGSTVSSNQSKGKEIASQSPADNQGINSPAWKMAAKVLFHSSSATVAGPSSRKKVEVKGEESSVQQKTTNQDPTVTRGRQGWMTTKRIFQTLTRSNKQKTTKAATEENTAKPSELPTIVSSGIESFPSQPPSLTIKRFLTSRRKMLSQVLFGSDKTDPPCIETGEAPVSSATTQPSKSEVLGPPVSLPNKVSSAPTPAPASLASAPAATSVPAPVSDSRPGFVSITSLTNVPPPGRRNSLHSFIGRSRSSSDSSNQQQPLLQSVMPPTTISLSSSTVRRNSTQGLMTSMSSTNHQEPLRRHLRVATTNSSQGIGPPLTTSSSSAAGSASKLGGLYQRVEPQSTSRSTSTTTSNSSAATAISSEARESRRSYSSGSSTPVQSNSRAASPIHKLAALFAQDKPATTETAVPASAISRGTGHSAVSISAPSSPSLKKPDRHNLGTFEVAVSAALPPRPFMQNAVGSIVADTVSPFQQLQWHRSRRLWSRNSSADMYSRYANSSRNNSLNNRRNSSHSTATLGTVSDSPTLSSRRFSSNAEPWLSRLEGSAQPGDQSTTPSSHTSQHQGRPYDNHHHHHYHHRHHQAGLDSVTERHDFLMGDNAFHVPGSTTRSIQDLQEEANDVLRHGGLHLELPLPVSICAAEYDGQRQQSHQQLQQQPQKQQQLQDGTGRSAPKKSVMSLKIAQQELFSTPQHRDSPSPQPNHATPLGDVMGSPKNSGMDNNLHNNNSNNNNKNSGTKALQLDLPQTPWLLLATTPERMDHDHGMYRFGGDSPQPRRWGRQDQQQQLQQQHKHRRHHGADSSNSDVDDAEEGDDDDSAEEDDEVTIGSLIEDGHARFTPGLSSASKPLYFDASWDRIKHNNGR</sequence>
<feature type="compositionally biased region" description="Polar residues" evidence="1">
    <location>
        <begin position="1089"/>
        <end position="1103"/>
    </location>
</feature>
<feature type="compositionally biased region" description="Low complexity" evidence="1">
    <location>
        <begin position="1015"/>
        <end position="1028"/>
    </location>
</feature>
<feature type="compositionally biased region" description="Polar residues" evidence="1">
    <location>
        <begin position="886"/>
        <end position="898"/>
    </location>
</feature>
<proteinExistence type="predicted"/>
<feature type="region of interest" description="Disordered" evidence="1">
    <location>
        <begin position="1322"/>
        <end position="1410"/>
    </location>
</feature>
<evidence type="ECO:0000313" key="2">
    <source>
        <dbReference type="EMBL" id="KAG0269565.1"/>
    </source>
</evidence>
<feature type="compositionally biased region" description="Low complexity" evidence="1">
    <location>
        <begin position="1244"/>
        <end position="1255"/>
    </location>
</feature>
<feature type="region of interest" description="Disordered" evidence="1">
    <location>
        <begin position="821"/>
        <end position="850"/>
    </location>
</feature>
<feature type="region of interest" description="Disordered" evidence="1">
    <location>
        <begin position="227"/>
        <end position="309"/>
    </location>
</feature>
<feature type="region of interest" description="Disordered" evidence="1">
    <location>
        <begin position="975"/>
        <end position="1028"/>
    </location>
</feature>
<accession>A0A9P6QM34</accession>
<keyword evidence="3" id="KW-1185">Reference proteome</keyword>
<feature type="region of interest" description="Disordered" evidence="1">
    <location>
        <begin position="1"/>
        <end position="30"/>
    </location>
</feature>
<feature type="compositionally biased region" description="Low complexity" evidence="1">
    <location>
        <begin position="1064"/>
        <end position="1087"/>
    </location>
</feature>
<feature type="compositionally biased region" description="Polar residues" evidence="1">
    <location>
        <begin position="450"/>
        <end position="465"/>
    </location>
</feature>
<feature type="region of interest" description="Disordered" evidence="1">
    <location>
        <begin position="114"/>
        <end position="137"/>
    </location>
</feature>
<comment type="caution">
    <text evidence="2">The sequence shown here is derived from an EMBL/GenBank/DDBJ whole genome shotgun (WGS) entry which is preliminary data.</text>
</comment>
<feature type="compositionally biased region" description="Basic residues" evidence="1">
    <location>
        <begin position="1395"/>
        <end position="1406"/>
    </location>
</feature>